<dbReference type="Proteomes" id="UP000236291">
    <property type="component" value="Unassembled WGS sequence"/>
</dbReference>
<name>A0A2K3M5B6_TRIPR</name>
<gene>
    <name evidence="1" type="ORF">L195_g042017</name>
</gene>
<reference evidence="1 2" key="2">
    <citation type="journal article" date="2017" name="Front. Plant Sci.">
        <title>Gene Classification and Mining of Molecular Markers Useful in Red Clover (Trifolium pratense) Breeding.</title>
        <authorList>
            <person name="Istvanek J."/>
            <person name="Dluhosova J."/>
            <person name="Dluhos P."/>
            <person name="Patkova L."/>
            <person name="Nedelnik J."/>
            <person name="Repkova J."/>
        </authorList>
    </citation>
    <scope>NUCLEOTIDE SEQUENCE [LARGE SCALE GENOMIC DNA]</scope>
    <source>
        <strain evidence="2">cv. Tatra</strain>
        <tissue evidence="1">Young leaves</tissue>
    </source>
</reference>
<evidence type="ECO:0000313" key="2">
    <source>
        <dbReference type="Proteomes" id="UP000236291"/>
    </source>
</evidence>
<comment type="caution">
    <text evidence="1">The sequence shown here is derived from an EMBL/GenBank/DDBJ whole genome shotgun (WGS) entry which is preliminary data.</text>
</comment>
<dbReference type="AlphaFoldDB" id="A0A2K3M5B6"/>
<organism evidence="1 2">
    <name type="scientific">Trifolium pratense</name>
    <name type="common">Red clover</name>
    <dbReference type="NCBI Taxonomy" id="57577"/>
    <lineage>
        <taxon>Eukaryota</taxon>
        <taxon>Viridiplantae</taxon>
        <taxon>Streptophyta</taxon>
        <taxon>Embryophyta</taxon>
        <taxon>Tracheophyta</taxon>
        <taxon>Spermatophyta</taxon>
        <taxon>Magnoliopsida</taxon>
        <taxon>eudicotyledons</taxon>
        <taxon>Gunneridae</taxon>
        <taxon>Pentapetalae</taxon>
        <taxon>rosids</taxon>
        <taxon>fabids</taxon>
        <taxon>Fabales</taxon>
        <taxon>Fabaceae</taxon>
        <taxon>Papilionoideae</taxon>
        <taxon>50 kb inversion clade</taxon>
        <taxon>NPAAA clade</taxon>
        <taxon>Hologalegina</taxon>
        <taxon>IRL clade</taxon>
        <taxon>Trifolieae</taxon>
        <taxon>Trifolium</taxon>
    </lineage>
</organism>
<reference evidence="1 2" key="1">
    <citation type="journal article" date="2014" name="Am. J. Bot.">
        <title>Genome assembly and annotation for red clover (Trifolium pratense; Fabaceae).</title>
        <authorList>
            <person name="Istvanek J."/>
            <person name="Jaros M."/>
            <person name="Krenek A."/>
            <person name="Repkova J."/>
        </authorList>
    </citation>
    <scope>NUCLEOTIDE SEQUENCE [LARGE SCALE GENOMIC DNA]</scope>
    <source>
        <strain evidence="2">cv. Tatra</strain>
        <tissue evidence="1">Young leaves</tissue>
    </source>
</reference>
<accession>A0A2K3M5B6</accession>
<evidence type="ECO:0000313" key="1">
    <source>
        <dbReference type="EMBL" id="PNX85943.1"/>
    </source>
</evidence>
<proteinExistence type="predicted"/>
<sequence length="41" mass="4469">GLQGSCGSAASSFLAGWWRLWVLPDSGRPPLRQRIGEETLI</sequence>
<protein>
    <submittedName>
        <fullName evidence="1">Uncharacterized protein</fullName>
    </submittedName>
</protein>
<dbReference type="EMBL" id="ASHM01049960">
    <property type="protein sequence ID" value="PNX85943.1"/>
    <property type="molecule type" value="Genomic_DNA"/>
</dbReference>
<feature type="non-terminal residue" evidence="1">
    <location>
        <position position="1"/>
    </location>
</feature>